<evidence type="ECO:0000313" key="4">
    <source>
        <dbReference type="EMBL" id="SES17815.1"/>
    </source>
</evidence>
<dbReference type="OrthoDB" id="9799092at2"/>
<keyword evidence="2" id="KW-0012">Acyltransferase</keyword>
<keyword evidence="4" id="KW-0687">Ribonucleoprotein</keyword>
<dbReference type="InterPro" id="IPR050680">
    <property type="entry name" value="YpeA/RimI_acetyltransf"/>
</dbReference>
<dbReference type="AlphaFoldDB" id="A0A1H9V7Y3"/>
<dbReference type="EMBL" id="FOGL01000022">
    <property type="protein sequence ID" value="SES17815.1"/>
    <property type="molecule type" value="Genomic_DNA"/>
</dbReference>
<evidence type="ECO:0000259" key="3">
    <source>
        <dbReference type="PROSITE" id="PS51186"/>
    </source>
</evidence>
<dbReference type="InterPro" id="IPR000182">
    <property type="entry name" value="GNAT_dom"/>
</dbReference>
<keyword evidence="1" id="KW-0808">Transferase</keyword>
<reference evidence="4 5" key="1">
    <citation type="submission" date="2016-10" db="EMBL/GenBank/DDBJ databases">
        <authorList>
            <person name="de Groot N.N."/>
        </authorList>
    </citation>
    <scope>NUCLEOTIDE SEQUENCE [LARGE SCALE GENOMIC DNA]</scope>
    <source>
        <strain evidence="4 5">CGMCC 1.7727</strain>
    </source>
</reference>
<organism evidence="4 5">
    <name type="scientific">Gracilibacillus ureilyticus</name>
    <dbReference type="NCBI Taxonomy" id="531814"/>
    <lineage>
        <taxon>Bacteria</taxon>
        <taxon>Bacillati</taxon>
        <taxon>Bacillota</taxon>
        <taxon>Bacilli</taxon>
        <taxon>Bacillales</taxon>
        <taxon>Bacillaceae</taxon>
        <taxon>Gracilibacillus</taxon>
    </lineage>
</organism>
<dbReference type="Pfam" id="PF00583">
    <property type="entry name" value="Acetyltransf_1"/>
    <property type="match status" value="1"/>
</dbReference>
<evidence type="ECO:0000313" key="5">
    <source>
        <dbReference type="Proteomes" id="UP000199687"/>
    </source>
</evidence>
<dbReference type="PANTHER" id="PTHR43420">
    <property type="entry name" value="ACETYLTRANSFERASE"/>
    <property type="match status" value="1"/>
</dbReference>
<protein>
    <submittedName>
        <fullName evidence="4">Ribosomal protein S18 acetylase RimI</fullName>
    </submittedName>
</protein>
<name>A0A1H9V7Y3_9BACI</name>
<dbReference type="PROSITE" id="PS51186">
    <property type="entry name" value="GNAT"/>
    <property type="match status" value="1"/>
</dbReference>
<dbReference type="RefSeq" id="WP_089743456.1">
    <property type="nucleotide sequence ID" value="NZ_FOGL01000022.1"/>
</dbReference>
<sequence length="167" mass="19286">MEIRQLSAGDSEKYRTLRLEALQSCPTAFAVSYEEEKKNNIDRYSQFLENTGSYTFGAFLKTSLIGMITLRRESLIKLHHRAIIVAFYVKPGHQRKGIGKALLTKTLQHARQLEGLEQVYLSVVATNERAKNLYSTKGFQVISFEKNAMKFEDTYYDEEQMVLFLNE</sequence>
<dbReference type="SUPFAM" id="SSF55729">
    <property type="entry name" value="Acyl-CoA N-acyltransferases (Nat)"/>
    <property type="match status" value="1"/>
</dbReference>
<dbReference type="Proteomes" id="UP000199687">
    <property type="component" value="Unassembled WGS sequence"/>
</dbReference>
<dbReference type="GO" id="GO:0016747">
    <property type="term" value="F:acyltransferase activity, transferring groups other than amino-acyl groups"/>
    <property type="evidence" value="ECO:0007669"/>
    <property type="project" value="InterPro"/>
</dbReference>
<dbReference type="Gene3D" id="3.40.630.30">
    <property type="match status" value="1"/>
</dbReference>
<gene>
    <name evidence="4" type="ORF">SAMN04487944_1222</name>
</gene>
<keyword evidence="4" id="KW-0689">Ribosomal protein</keyword>
<dbReference type="STRING" id="531814.SAMN04487944_1222"/>
<dbReference type="InterPro" id="IPR016181">
    <property type="entry name" value="Acyl_CoA_acyltransferase"/>
</dbReference>
<dbReference type="CDD" id="cd04301">
    <property type="entry name" value="NAT_SF"/>
    <property type="match status" value="1"/>
</dbReference>
<accession>A0A1H9V7Y3</accession>
<feature type="domain" description="N-acetyltransferase" evidence="3">
    <location>
        <begin position="1"/>
        <end position="166"/>
    </location>
</feature>
<proteinExistence type="predicted"/>
<evidence type="ECO:0000256" key="1">
    <source>
        <dbReference type="ARBA" id="ARBA00022679"/>
    </source>
</evidence>
<evidence type="ECO:0000256" key="2">
    <source>
        <dbReference type="ARBA" id="ARBA00023315"/>
    </source>
</evidence>
<dbReference type="GO" id="GO:0005840">
    <property type="term" value="C:ribosome"/>
    <property type="evidence" value="ECO:0007669"/>
    <property type="project" value="UniProtKB-KW"/>
</dbReference>
<keyword evidence="5" id="KW-1185">Reference proteome</keyword>